<proteinExistence type="predicted"/>
<sequence length="172" mass="19149">MPFLILLLALFAFSGPGAAQPRAEMELAKDLLRGMQAKSIRESREYCGMIGVDAKGRYVVGPISRGTPARCTFRRPNSAKRIVASFHTHGGYMAGYDNEVPSIIDLESERAHGLRGYVATPGGRFWLVDGPKSKVELLCGPKCLPWDPRFTDGELDRIRGSYSRQELFERSR</sequence>
<feature type="chain" id="PRO_5012623848" description="DUF4329 domain-containing protein" evidence="1">
    <location>
        <begin position="20"/>
        <end position="172"/>
    </location>
</feature>
<dbReference type="Pfam" id="PF14220">
    <property type="entry name" value="DUF4329"/>
    <property type="match status" value="1"/>
</dbReference>
<accession>A0A225NW09</accession>
<comment type="caution">
    <text evidence="3">The sequence shown here is derived from an EMBL/GenBank/DDBJ whole genome shotgun (WGS) entry which is preliminary data.</text>
</comment>
<evidence type="ECO:0000313" key="4">
    <source>
        <dbReference type="Proteomes" id="UP000215377"/>
    </source>
</evidence>
<name>A0A225NW09_9RHOB</name>
<dbReference type="OrthoDB" id="7850904at2"/>
<protein>
    <recommendedName>
        <fullName evidence="2">DUF4329 domain-containing protein</fullName>
    </recommendedName>
</protein>
<reference evidence="3 4" key="1">
    <citation type="submission" date="2013-04" db="EMBL/GenBank/DDBJ databases">
        <title>Oceanicola sp. 22II1-22F33 Genome Sequencing.</title>
        <authorList>
            <person name="Lai Q."/>
            <person name="Li G."/>
            <person name="Shao Z."/>
        </authorList>
    </citation>
    <scope>NUCLEOTIDE SEQUENCE [LARGE SCALE GENOMIC DNA]</scope>
    <source>
        <strain evidence="3 4">22II1-22F33</strain>
    </source>
</reference>
<evidence type="ECO:0000313" key="3">
    <source>
        <dbReference type="EMBL" id="OWU77557.1"/>
    </source>
</evidence>
<evidence type="ECO:0000259" key="2">
    <source>
        <dbReference type="Pfam" id="PF14220"/>
    </source>
</evidence>
<feature type="domain" description="DUF4329" evidence="2">
    <location>
        <begin position="26"/>
        <end position="140"/>
    </location>
</feature>
<dbReference type="InterPro" id="IPR025479">
    <property type="entry name" value="DUF4329"/>
</dbReference>
<keyword evidence="4" id="KW-1185">Reference proteome</keyword>
<gene>
    <name evidence="3" type="ORF">ATO3_02380</name>
</gene>
<feature type="signal peptide" evidence="1">
    <location>
        <begin position="1"/>
        <end position="19"/>
    </location>
</feature>
<evidence type="ECO:0000256" key="1">
    <source>
        <dbReference type="SAM" id="SignalP"/>
    </source>
</evidence>
<dbReference type="AlphaFoldDB" id="A0A225NW09"/>
<dbReference type="RefSeq" id="WP_088648184.1">
    <property type="nucleotide sequence ID" value="NZ_AQQR01000001.1"/>
</dbReference>
<keyword evidence="1" id="KW-0732">Signal</keyword>
<dbReference type="EMBL" id="AQQR01000001">
    <property type="protein sequence ID" value="OWU77557.1"/>
    <property type="molecule type" value="Genomic_DNA"/>
</dbReference>
<organism evidence="3 4">
    <name type="scientific">Marinibacterium profundimaris</name>
    <dbReference type="NCBI Taxonomy" id="1679460"/>
    <lineage>
        <taxon>Bacteria</taxon>
        <taxon>Pseudomonadati</taxon>
        <taxon>Pseudomonadota</taxon>
        <taxon>Alphaproteobacteria</taxon>
        <taxon>Rhodobacterales</taxon>
        <taxon>Paracoccaceae</taxon>
        <taxon>Marinibacterium</taxon>
    </lineage>
</organism>
<dbReference type="Proteomes" id="UP000215377">
    <property type="component" value="Unassembled WGS sequence"/>
</dbReference>